<evidence type="ECO:0000313" key="2">
    <source>
        <dbReference type="Proteomes" id="UP000014803"/>
    </source>
</evidence>
<protein>
    <submittedName>
        <fullName evidence="1">Uncharacterized protein</fullName>
    </submittedName>
</protein>
<dbReference type="KEGG" id="scu:SCE1572_42425"/>
<dbReference type="Proteomes" id="UP000014803">
    <property type="component" value="Chromosome"/>
</dbReference>
<proteinExistence type="predicted"/>
<organism evidence="1 2">
    <name type="scientific">Sorangium cellulosum So0157-2</name>
    <dbReference type="NCBI Taxonomy" id="1254432"/>
    <lineage>
        <taxon>Bacteria</taxon>
        <taxon>Pseudomonadati</taxon>
        <taxon>Myxococcota</taxon>
        <taxon>Polyangia</taxon>
        <taxon>Polyangiales</taxon>
        <taxon>Polyangiaceae</taxon>
        <taxon>Sorangium</taxon>
    </lineage>
</organism>
<dbReference type="AlphaFoldDB" id="S4Y6W8"/>
<accession>S4Y6W8</accession>
<name>S4Y6W8_SORCE</name>
<evidence type="ECO:0000313" key="1">
    <source>
        <dbReference type="EMBL" id="AGP40579.1"/>
    </source>
</evidence>
<gene>
    <name evidence="1" type="ORF">SCE1572_42425</name>
</gene>
<dbReference type="HOGENOM" id="CLU_3276781_0_0_7"/>
<sequence length="41" mass="4655">MRSPPRCALLADRAMRWSGELAGTGRRGKLFRDRIEVATPR</sequence>
<dbReference type="EMBL" id="CP003969">
    <property type="protein sequence ID" value="AGP40579.1"/>
    <property type="molecule type" value="Genomic_DNA"/>
</dbReference>
<dbReference type="PATRIC" id="fig|1254432.3.peg.9589"/>
<reference evidence="1 2" key="1">
    <citation type="journal article" date="2013" name="Sci. Rep.">
        <title>Extraordinary expansion of a Sorangium cellulosum genome from an alkaline milieu.</title>
        <authorList>
            <person name="Han K."/>
            <person name="Li Z.F."/>
            <person name="Peng R."/>
            <person name="Zhu L.P."/>
            <person name="Zhou T."/>
            <person name="Wang L.G."/>
            <person name="Li S.G."/>
            <person name="Zhang X.B."/>
            <person name="Hu W."/>
            <person name="Wu Z.H."/>
            <person name="Qin N."/>
            <person name="Li Y.Z."/>
        </authorList>
    </citation>
    <scope>NUCLEOTIDE SEQUENCE [LARGE SCALE GENOMIC DNA]</scope>
    <source>
        <strain evidence="1 2">So0157-2</strain>
    </source>
</reference>